<protein>
    <submittedName>
        <fullName evidence="1">Uncharacterized protein</fullName>
    </submittedName>
</protein>
<name>A0A069CX39_WEIOS</name>
<dbReference type="AlphaFoldDB" id="A0A069CX39"/>
<sequence>MKNYNERLKAEAQARGYLNWKGFKAAEPDKAETIRLEIVKDEQEVGLW</sequence>
<reference evidence="2" key="1">
    <citation type="journal article" date="2014" name="Genome Announc.">
        <title>Draft genome sequence of Weissella oryzae SG25T, isolated from fermented rice grains.</title>
        <authorList>
            <person name="Tanizawa Y."/>
            <person name="Fujisawa T."/>
            <person name="Mochizuki T."/>
            <person name="Kaminuma E."/>
            <person name="Suzuki Y."/>
            <person name="Nakamura Y."/>
            <person name="Tohno M."/>
        </authorList>
    </citation>
    <scope>NUCLEOTIDE SEQUENCE [LARGE SCALE GENOMIC DNA]</scope>
    <source>
        <strain evidence="2">DSM 25784 / JCM 18191 / LMG 30913 / SG25</strain>
    </source>
</reference>
<gene>
    <name evidence="1" type="ORF">WOSG25_250150</name>
</gene>
<evidence type="ECO:0000313" key="1">
    <source>
        <dbReference type="EMBL" id="GAK32044.1"/>
    </source>
</evidence>
<organism evidence="1 2">
    <name type="scientific">Weissella oryzae (strain DSM 25784 / JCM 18191 / LMG 30913 / SG25)</name>
    <dbReference type="NCBI Taxonomy" id="1329250"/>
    <lineage>
        <taxon>Bacteria</taxon>
        <taxon>Bacillati</taxon>
        <taxon>Bacillota</taxon>
        <taxon>Bacilli</taxon>
        <taxon>Lactobacillales</taxon>
        <taxon>Lactobacillaceae</taxon>
        <taxon>Weissella</taxon>
    </lineage>
</organism>
<dbReference type="EMBL" id="DF820508">
    <property type="protein sequence ID" value="GAK32044.1"/>
    <property type="molecule type" value="Genomic_DNA"/>
</dbReference>
<evidence type="ECO:0000313" key="2">
    <source>
        <dbReference type="Proteomes" id="UP000030643"/>
    </source>
</evidence>
<proteinExistence type="predicted"/>
<keyword evidence="2" id="KW-1185">Reference proteome</keyword>
<dbReference type="RefSeq" id="WP_190279674.1">
    <property type="nucleotide sequence ID" value="NZ_DF820508.1"/>
</dbReference>
<accession>A0A069CX39</accession>
<dbReference type="STRING" id="1329250.WOSG25_250150"/>
<dbReference type="Proteomes" id="UP000030643">
    <property type="component" value="Unassembled WGS sequence"/>
</dbReference>